<keyword evidence="2" id="KW-1185">Reference proteome</keyword>
<dbReference type="EMBL" id="BOQP01000002">
    <property type="protein sequence ID" value="GIM66672.1"/>
    <property type="molecule type" value="Genomic_DNA"/>
</dbReference>
<gene>
    <name evidence="1" type="ORF">Aco04nite_02940</name>
</gene>
<reference evidence="1" key="1">
    <citation type="submission" date="2021-03" db="EMBL/GenBank/DDBJ databases">
        <title>Whole genome shotgun sequence of Actinoplanes consettensis NBRC 14913.</title>
        <authorList>
            <person name="Komaki H."/>
            <person name="Tamura T."/>
        </authorList>
    </citation>
    <scope>NUCLEOTIDE SEQUENCE</scope>
    <source>
        <strain evidence="1">NBRC 14913</strain>
    </source>
</reference>
<dbReference type="AlphaFoldDB" id="A0A919S8H0"/>
<dbReference type="Proteomes" id="UP000680865">
    <property type="component" value="Unassembled WGS sequence"/>
</dbReference>
<evidence type="ECO:0000313" key="1">
    <source>
        <dbReference type="EMBL" id="GIM66672.1"/>
    </source>
</evidence>
<accession>A0A919S8H0</accession>
<proteinExistence type="predicted"/>
<sequence length="71" mass="7194">MKLASVREASFTACDAVLFGHAGQRHDQGIDGCEVGGEAGHGRRVVAVQLVSASVPSSSTAGVLRSALLTT</sequence>
<protein>
    <submittedName>
        <fullName evidence="1">Uncharacterized protein</fullName>
    </submittedName>
</protein>
<dbReference type="RefSeq" id="WP_212995377.1">
    <property type="nucleotide sequence ID" value="NZ_BAAATW010000001.1"/>
</dbReference>
<organism evidence="1 2">
    <name type="scientific">Winogradskya consettensis</name>
    <dbReference type="NCBI Taxonomy" id="113560"/>
    <lineage>
        <taxon>Bacteria</taxon>
        <taxon>Bacillati</taxon>
        <taxon>Actinomycetota</taxon>
        <taxon>Actinomycetes</taxon>
        <taxon>Micromonosporales</taxon>
        <taxon>Micromonosporaceae</taxon>
        <taxon>Winogradskya</taxon>
    </lineage>
</organism>
<name>A0A919S8H0_9ACTN</name>
<comment type="caution">
    <text evidence="1">The sequence shown here is derived from an EMBL/GenBank/DDBJ whole genome shotgun (WGS) entry which is preliminary data.</text>
</comment>
<evidence type="ECO:0000313" key="2">
    <source>
        <dbReference type="Proteomes" id="UP000680865"/>
    </source>
</evidence>